<reference evidence="8 9" key="1">
    <citation type="submission" date="2015-10" db="EMBL/GenBank/DDBJ databases">
        <title>Draft genome sequence of pyrrolomycin-producing Streptomyces vitaminophilus.</title>
        <authorList>
            <person name="Graham D.E."/>
            <person name="Mahan K.M."/>
            <person name="Klingeman D.M."/>
            <person name="Hettich R.L."/>
            <person name="Parry R.J."/>
        </authorList>
    </citation>
    <scope>NUCLEOTIDE SEQUENCE [LARGE SCALE GENOMIC DNA]</scope>
    <source>
        <strain evidence="8 9">ATCC 31673</strain>
    </source>
</reference>
<dbReference type="InterPro" id="IPR014284">
    <property type="entry name" value="RNA_pol_sigma-70_dom"/>
</dbReference>
<evidence type="ECO:0000259" key="6">
    <source>
        <dbReference type="Pfam" id="PF04542"/>
    </source>
</evidence>
<comment type="similarity">
    <text evidence="1">Belongs to the sigma-70 factor family. ECF subfamily.</text>
</comment>
<keyword evidence="9" id="KW-1185">Reference proteome</keyword>
<dbReference type="Pfam" id="PF08281">
    <property type="entry name" value="Sigma70_r4_2"/>
    <property type="match status" value="1"/>
</dbReference>
<proteinExistence type="inferred from homology"/>
<sequence>METPLSERVRSGNRAAFDEIFEKHSGIVYAHAIRVTGDWAVAEDVVSLTFLEAWRLREKMRAEVVSVRAWLLGIATNVLRNTARAARRHRAAMSRLPPRHSVPDFADEVVGRLADADHLQAAARALAKLRRADRDVFTLCVWSGLGYAEAAEVLGIPVGTVRSRLSRARKRLRTLAHDELHSGPNPVEPLTGTGHIPGGRTPAARSSQEGNR</sequence>
<dbReference type="EMBL" id="LLZU01000014">
    <property type="protein sequence ID" value="KRV49154.1"/>
    <property type="molecule type" value="Genomic_DNA"/>
</dbReference>
<keyword evidence="2" id="KW-0805">Transcription regulation</keyword>
<dbReference type="RefSeq" id="WP_040912124.1">
    <property type="nucleotide sequence ID" value="NZ_LLZU01000014.1"/>
</dbReference>
<keyword evidence="3" id="KW-0731">Sigma factor</keyword>
<dbReference type="PANTHER" id="PTHR43133">
    <property type="entry name" value="RNA POLYMERASE ECF-TYPE SIGMA FACTO"/>
    <property type="match status" value="1"/>
</dbReference>
<dbReference type="SUPFAM" id="SSF88659">
    <property type="entry name" value="Sigma3 and sigma4 domains of RNA polymerase sigma factors"/>
    <property type="match status" value="1"/>
</dbReference>
<evidence type="ECO:0000256" key="3">
    <source>
        <dbReference type="ARBA" id="ARBA00023082"/>
    </source>
</evidence>
<dbReference type="InterPro" id="IPR036388">
    <property type="entry name" value="WH-like_DNA-bd_sf"/>
</dbReference>
<dbReference type="Pfam" id="PF04542">
    <property type="entry name" value="Sigma70_r2"/>
    <property type="match status" value="1"/>
</dbReference>
<dbReference type="SUPFAM" id="SSF88946">
    <property type="entry name" value="Sigma2 domain of RNA polymerase sigma factors"/>
    <property type="match status" value="1"/>
</dbReference>
<dbReference type="GO" id="GO:0003677">
    <property type="term" value="F:DNA binding"/>
    <property type="evidence" value="ECO:0007669"/>
    <property type="project" value="InterPro"/>
</dbReference>
<feature type="domain" description="RNA polymerase sigma factor 70 region 4 type 2" evidence="7">
    <location>
        <begin position="120"/>
        <end position="172"/>
    </location>
</feature>
<dbReference type="OrthoDB" id="5518337at2"/>
<dbReference type="NCBIfam" id="TIGR02937">
    <property type="entry name" value="sigma70-ECF"/>
    <property type="match status" value="1"/>
</dbReference>
<evidence type="ECO:0000256" key="4">
    <source>
        <dbReference type="ARBA" id="ARBA00023163"/>
    </source>
</evidence>
<dbReference type="GO" id="GO:0016987">
    <property type="term" value="F:sigma factor activity"/>
    <property type="evidence" value="ECO:0007669"/>
    <property type="project" value="UniProtKB-KW"/>
</dbReference>
<dbReference type="InterPro" id="IPR013325">
    <property type="entry name" value="RNA_pol_sigma_r2"/>
</dbReference>
<dbReference type="InterPro" id="IPR007627">
    <property type="entry name" value="RNA_pol_sigma70_r2"/>
</dbReference>
<dbReference type="Gene3D" id="1.10.10.10">
    <property type="entry name" value="Winged helix-like DNA-binding domain superfamily/Winged helix DNA-binding domain"/>
    <property type="match status" value="1"/>
</dbReference>
<dbReference type="CDD" id="cd06171">
    <property type="entry name" value="Sigma70_r4"/>
    <property type="match status" value="1"/>
</dbReference>
<dbReference type="STRING" id="76728.AQ490_21335"/>
<accession>A0A0T6LTJ0</accession>
<comment type="caution">
    <text evidence="8">The sequence shown here is derived from an EMBL/GenBank/DDBJ whole genome shotgun (WGS) entry which is preliminary data.</text>
</comment>
<dbReference type="InterPro" id="IPR013324">
    <property type="entry name" value="RNA_pol_sigma_r3/r4-like"/>
</dbReference>
<evidence type="ECO:0000256" key="5">
    <source>
        <dbReference type="SAM" id="MobiDB-lite"/>
    </source>
</evidence>
<dbReference type="PANTHER" id="PTHR43133:SF25">
    <property type="entry name" value="RNA POLYMERASE SIGMA FACTOR RFAY-RELATED"/>
    <property type="match status" value="1"/>
</dbReference>
<dbReference type="eggNOG" id="COG1595">
    <property type="taxonomic scope" value="Bacteria"/>
</dbReference>
<dbReference type="GO" id="GO:0006352">
    <property type="term" value="P:DNA-templated transcription initiation"/>
    <property type="evidence" value="ECO:0007669"/>
    <property type="project" value="InterPro"/>
</dbReference>
<dbReference type="InterPro" id="IPR013249">
    <property type="entry name" value="RNA_pol_sigma70_r4_t2"/>
</dbReference>
<feature type="region of interest" description="Disordered" evidence="5">
    <location>
        <begin position="176"/>
        <end position="212"/>
    </location>
</feature>
<name>A0A0T6LTJ0_WENVI</name>
<protein>
    <submittedName>
        <fullName evidence="8">RNA polymerase</fullName>
    </submittedName>
</protein>
<dbReference type="Gene3D" id="1.10.1740.10">
    <property type="match status" value="1"/>
</dbReference>
<organism evidence="8 9">
    <name type="scientific">Wenjunlia vitaminophila</name>
    <name type="common">Streptomyces vitaminophilus</name>
    <dbReference type="NCBI Taxonomy" id="76728"/>
    <lineage>
        <taxon>Bacteria</taxon>
        <taxon>Bacillati</taxon>
        <taxon>Actinomycetota</taxon>
        <taxon>Actinomycetes</taxon>
        <taxon>Kitasatosporales</taxon>
        <taxon>Streptomycetaceae</taxon>
        <taxon>Wenjunlia</taxon>
    </lineage>
</organism>
<evidence type="ECO:0000256" key="1">
    <source>
        <dbReference type="ARBA" id="ARBA00010641"/>
    </source>
</evidence>
<evidence type="ECO:0000313" key="8">
    <source>
        <dbReference type="EMBL" id="KRV49154.1"/>
    </source>
</evidence>
<evidence type="ECO:0000256" key="2">
    <source>
        <dbReference type="ARBA" id="ARBA00023015"/>
    </source>
</evidence>
<dbReference type="AlphaFoldDB" id="A0A0T6LTJ0"/>
<dbReference type="Proteomes" id="UP000050867">
    <property type="component" value="Unassembled WGS sequence"/>
</dbReference>
<feature type="domain" description="RNA polymerase sigma-70 region 2" evidence="6">
    <location>
        <begin position="21"/>
        <end position="88"/>
    </location>
</feature>
<evidence type="ECO:0000313" key="9">
    <source>
        <dbReference type="Proteomes" id="UP000050867"/>
    </source>
</evidence>
<dbReference type="InterPro" id="IPR039425">
    <property type="entry name" value="RNA_pol_sigma-70-like"/>
</dbReference>
<evidence type="ECO:0000259" key="7">
    <source>
        <dbReference type="Pfam" id="PF08281"/>
    </source>
</evidence>
<keyword evidence="4" id="KW-0804">Transcription</keyword>
<gene>
    <name evidence="8" type="ORF">AQ490_21335</name>
</gene>